<gene>
    <name evidence="1" type="ORF">A6770_41005</name>
</gene>
<name>A0A367RD22_9NOSO</name>
<dbReference type="Proteomes" id="UP000252107">
    <property type="component" value="Unassembled WGS sequence"/>
</dbReference>
<dbReference type="EMBL" id="LXQD01000183">
    <property type="protein sequence ID" value="RCJ33730.1"/>
    <property type="molecule type" value="Genomic_DNA"/>
</dbReference>
<dbReference type="AlphaFoldDB" id="A0A367RD22"/>
<protein>
    <submittedName>
        <fullName evidence="1">Uncharacterized protein</fullName>
    </submittedName>
</protein>
<reference evidence="1" key="1">
    <citation type="submission" date="2016-04" db="EMBL/GenBank/DDBJ databases">
        <authorList>
            <person name="Tabuchi Yagui T.R."/>
        </authorList>
    </citation>
    <scope>NUCLEOTIDE SEQUENCE [LARGE SCALE GENOMIC DNA]</scope>
    <source>
        <strain evidence="1">NIES-26</strain>
    </source>
</reference>
<sequence length="86" mass="9645">MNKAVGDETAIKFAVNFYSSLANGYTLEEAYNLTCLINKDSLKYQTSIIKKDSSTTFTTEVIIQTQPKKEKGASHFLKLLKPTINH</sequence>
<proteinExistence type="predicted"/>
<accession>A0A367RD22</accession>
<organism evidence="1 2">
    <name type="scientific">Nostoc minutum NIES-26</name>
    <dbReference type="NCBI Taxonomy" id="1844469"/>
    <lineage>
        <taxon>Bacteria</taxon>
        <taxon>Bacillati</taxon>
        <taxon>Cyanobacteriota</taxon>
        <taxon>Cyanophyceae</taxon>
        <taxon>Nostocales</taxon>
        <taxon>Nostocaceae</taxon>
        <taxon>Nostoc</taxon>
    </lineage>
</organism>
<comment type="caution">
    <text evidence="1">The sequence shown here is derived from an EMBL/GenBank/DDBJ whole genome shotgun (WGS) entry which is preliminary data.</text>
</comment>
<evidence type="ECO:0000313" key="1">
    <source>
        <dbReference type="EMBL" id="RCJ33730.1"/>
    </source>
</evidence>
<evidence type="ECO:0000313" key="2">
    <source>
        <dbReference type="Proteomes" id="UP000252107"/>
    </source>
</evidence>
<keyword evidence="2" id="KW-1185">Reference proteome</keyword>